<organism evidence="2 3">
    <name type="scientific">Hondaea fermentalgiana</name>
    <dbReference type="NCBI Taxonomy" id="2315210"/>
    <lineage>
        <taxon>Eukaryota</taxon>
        <taxon>Sar</taxon>
        <taxon>Stramenopiles</taxon>
        <taxon>Bigyra</taxon>
        <taxon>Labyrinthulomycetes</taxon>
        <taxon>Thraustochytrida</taxon>
        <taxon>Thraustochytriidae</taxon>
        <taxon>Hondaea</taxon>
    </lineage>
</organism>
<keyword evidence="1" id="KW-0812">Transmembrane</keyword>
<dbReference type="InParanoid" id="A0A2R5GKN8"/>
<dbReference type="AlphaFoldDB" id="A0A2R5GKN8"/>
<sequence>MATVENVLAPPPNMLSPEMRKHWRLVVVVVVFFGSVVAFMDDGGVGNIDTLIGQYGVSRVRLSSMALNKATGYNFGTTESDIYNDEDEWGPAPVFDILSEDEVNEGSRNISRLPRTTKKPYNYFVTDMSKRYFLYSPSGGWSNQRM</sequence>
<evidence type="ECO:0000313" key="2">
    <source>
        <dbReference type="EMBL" id="GBG31195.1"/>
    </source>
</evidence>
<gene>
    <name evidence="2" type="ORF">FCC1311_074162</name>
</gene>
<keyword evidence="1" id="KW-0472">Membrane</keyword>
<keyword evidence="3" id="KW-1185">Reference proteome</keyword>
<evidence type="ECO:0000256" key="1">
    <source>
        <dbReference type="SAM" id="Phobius"/>
    </source>
</evidence>
<proteinExistence type="predicted"/>
<dbReference type="Proteomes" id="UP000241890">
    <property type="component" value="Unassembled WGS sequence"/>
</dbReference>
<keyword evidence="1" id="KW-1133">Transmembrane helix</keyword>
<name>A0A2R5GKN8_9STRA</name>
<comment type="caution">
    <text evidence="2">The sequence shown here is derived from an EMBL/GenBank/DDBJ whole genome shotgun (WGS) entry which is preliminary data.</text>
</comment>
<accession>A0A2R5GKN8</accession>
<dbReference type="EMBL" id="BEYU01000092">
    <property type="protein sequence ID" value="GBG31195.1"/>
    <property type="molecule type" value="Genomic_DNA"/>
</dbReference>
<evidence type="ECO:0000313" key="3">
    <source>
        <dbReference type="Proteomes" id="UP000241890"/>
    </source>
</evidence>
<reference evidence="2 3" key="1">
    <citation type="submission" date="2017-12" db="EMBL/GenBank/DDBJ databases">
        <title>Sequencing, de novo assembly and annotation of complete genome of a new Thraustochytrid species, strain FCC1311.</title>
        <authorList>
            <person name="Sedici K."/>
            <person name="Godart F."/>
            <person name="Aiese Cigliano R."/>
            <person name="Sanseverino W."/>
            <person name="Barakat M."/>
            <person name="Ortet P."/>
            <person name="Marechal E."/>
            <person name="Cagnac O."/>
            <person name="Amato A."/>
        </authorList>
    </citation>
    <scope>NUCLEOTIDE SEQUENCE [LARGE SCALE GENOMIC DNA]</scope>
</reference>
<protein>
    <submittedName>
        <fullName evidence="2">Uncharacterized protein</fullName>
    </submittedName>
</protein>
<feature type="transmembrane region" description="Helical" evidence="1">
    <location>
        <begin position="23"/>
        <end position="40"/>
    </location>
</feature>